<evidence type="ECO:0000256" key="1">
    <source>
        <dbReference type="SAM" id="Phobius"/>
    </source>
</evidence>
<dbReference type="Ensembl" id="ENSCCNT00000003203.1">
    <property type="protein sequence ID" value="ENSCCNP00000002393.1"/>
    <property type="gene ID" value="ENSCCNG00000002632.1"/>
</dbReference>
<dbReference type="AlphaFoldDB" id="A0A8C0VXH1"/>
<accession>A0A8C0VXH1</accession>
<evidence type="ECO:0000313" key="2">
    <source>
        <dbReference type="Ensembl" id="ENSCCNP00000002393.1"/>
    </source>
</evidence>
<reference evidence="2" key="1">
    <citation type="submission" date="2023-09" db="UniProtKB">
        <authorList>
            <consortium name="Ensembl"/>
        </authorList>
    </citation>
    <scope>IDENTIFICATION</scope>
</reference>
<organism evidence="2">
    <name type="scientific">Castor canadensis</name>
    <name type="common">American beaver</name>
    <dbReference type="NCBI Taxonomy" id="51338"/>
    <lineage>
        <taxon>Eukaryota</taxon>
        <taxon>Metazoa</taxon>
        <taxon>Chordata</taxon>
        <taxon>Craniata</taxon>
        <taxon>Vertebrata</taxon>
        <taxon>Euteleostomi</taxon>
        <taxon>Mammalia</taxon>
        <taxon>Eutheria</taxon>
        <taxon>Euarchontoglires</taxon>
        <taxon>Glires</taxon>
        <taxon>Rodentia</taxon>
        <taxon>Castorimorpha</taxon>
        <taxon>Castoridae</taxon>
        <taxon>Castor</taxon>
    </lineage>
</organism>
<sequence>MITLITEQLQKQTLDELKCTRFSISLVKDQSSCFSMTPTPPFFLRLFVAICPCPVYLFWKSPLLKSSPK</sequence>
<keyword evidence="1" id="KW-1133">Transmembrane helix</keyword>
<name>A0A8C0VXH1_CASCN</name>
<keyword evidence="1" id="KW-0472">Membrane</keyword>
<keyword evidence="1" id="KW-0812">Transmembrane</keyword>
<feature type="transmembrane region" description="Helical" evidence="1">
    <location>
        <begin position="42"/>
        <end position="59"/>
    </location>
</feature>
<proteinExistence type="predicted"/>
<protein>
    <submittedName>
        <fullName evidence="2">Uncharacterized protein</fullName>
    </submittedName>
</protein>